<name>W7TW94_9STRA</name>
<evidence type="ECO:0000313" key="3">
    <source>
        <dbReference type="Proteomes" id="UP000019335"/>
    </source>
</evidence>
<accession>W7TW94</accession>
<sequence length="302" mass="33839">LLPPSLPPSLPPFPPACRPLLPSISLLTLFPPSSSVCRQVDLRWDVFLGTYYYWRLIKGVPLVPWGFIVPEEAPWPFFCRGVELGKMCDMIRRHQEVFFRYYPERVQTLEYFGWKWWWPSMEEGEEPEAPQAYNRYNNFEGMDLVLKLKFVDPEILSDAEVPDFEALQKEVPEAIPWREQDHRVGSESILEDEQAPTDIFFVPGLRRHQRRQARLAGKGKTVGGAEAAGMNGGKEGGGEGGREEGLPEKKTRGRKVGSGAGGKRKGKKEGGGEEGEEVTGTSAKVGGTTGPKKRGRKPKVVE</sequence>
<dbReference type="Proteomes" id="UP000019335">
    <property type="component" value="Chromosome 12"/>
</dbReference>
<dbReference type="EMBL" id="AZIL01001079">
    <property type="protein sequence ID" value="EWM24871.1"/>
    <property type="molecule type" value="Genomic_DNA"/>
</dbReference>
<protein>
    <submittedName>
        <fullName evidence="2">Uncharacterized protein</fullName>
    </submittedName>
</protein>
<feature type="non-terminal residue" evidence="2">
    <location>
        <position position="1"/>
    </location>
</feature>
<keyword evidence="3" id="KW-1185">Reference proteome</keyword>
<feature type="compositionally biased region" description="Basic residues" evidence="1">
    <location>
        <begin position="291"/>
        <end position="302"/>
    </location>
</feature>
<evidence type="ECO:0000256" key="1">
    <source>
        <dbReference type="SAM" id="MobiDB-lite"/>
    </source>
</evidence>
<feature type="region of interest" description="Disordered" evidence="1">
    <location>
        <begin position="210"/>
        <end position="302"/>
    </location>
</feature>
<organism evidence="2 3">
    <name type="scientific">Nannochloropsis gaditana</name>
    <dbReference type="NCBI Taxonomy" id="72520"/>
    <lineage>
        <taxon>Eukaryota</taxon>
        <taxon>Sar</taxon>
        <taxon>Stramenopiles</taxon>
        <taxon>Ochrophyta</taxon>
        <taxon>Eustigmatophyceae</taxon>
        <taxon>Eustigmatales</taxon>
        <taxon>Monodopsidaceae</taxon>
        <taxon>Nannochloropsis</taxon>
    </lineage>
</organism>
<comment type="caution">
    <text evidence="2">The sequence shown here is derived from an EMBL/GenBank/DDBJ whole genome shotgun (WGS) entry which is preliminary data.</text>
</comment>
<evidence type="ECO:0000313" key="2">
    <source>
        <dbReference type="EMBL" id="EWM24871.1"/>
    </source>
</evidence>
<gene>
    <name evidence="2" type="ORF">Naga_101325g2</name>
</gene>
<feature type="compositionally biased region" description="Basic and acidic residues" evidence="1">
    <location>
        <begin position="236"/>
        <end position="250"/>
    </location>
</feature>
<proteinExistence type="predicted"/>
<dbReference type="AlphaFoldDB" id="W7TW94"/>
<reference evidence="2 3" key="1">
    <citation type="journal article" date="2014" name="Mol. Plant">
        <title>Chromosome Scale Genome Assembly and Transcriptome Profiling of Nannochloropsis gaditana in Nitrogen Depletion.</title>
        <authorList>
            <person name="Corteggiani Carpinelli E."/>
            <person name="Telatin A."/>
            <person name="Vitulo N."/>
            <person name="Forcato C."/>
            <person name="D'Angelo M."/>
            <person name="Schiavon R."/>
            <person name="Vezzi A."/>
            <person name="Giacometti G.M."/>
            <person name="Morosinotto T."/>
            <person name="Valle G."/>
        </authorList>
    </citation>
    <scope>NUCLEOTIDE SEQUENCE [LARGE SCALE GENOMIC DNA]</scope>
    <source>
        <strain evidence="2 3">B-31</strain>
    </source>
</reference>